<dbReference type="Proteomes" id="UP001652620">
    <property type="component" value="Chromosome 5"/>
</dbReference>
<dbReference type="RefSeq" id="XP_019847035.2">
    <property type="nucleotide sequence ID" value="XM_019991476.3"/>
</dbReference>
<feature type="compositionally biased region" description="Polar residues" evidence="2">
    <location>
        <begin position="2029"/>
        <end position="2042"/>
    </location>
</feature>
<reference evidence="4" key="1">
    <citation type="submission" date="2025-08" db="UniProtKB">
        <authorList>
            <consortium name="RefSeq"/>
        </authorList>
    </citation>
    <scope>IDENTIFICATION</scope>
    <source>
        <tissue evidence="4">Adult</tissue>
    </source>
</reference>
<feature type="compositionally biased region" description="Low complexity" evidence="2">
    <location>
        <begin position="1285"/>
        <end position="1297"/>
    </location>
</feature>
<feature type="compositionally biased region" description="Polar residues" evidence="2">
    <location>
        <begin position="1298"/>
        <end position="1323"/>
    </location>
</feature>
<feature type="region of interest" description="Disordered" evidence="2">
    <location>
        <begin position="900"/>
        <end position="966"/>
    </location>
</feature>
<feature type="region of interest" description="Disordered" evidence="2">
    <location>
        <begin position="2186"/>
        <end position="2261"/>
    </location>
</feature>
<feature type="compositionally biased region" description="Polar residues" evidence="2">
    <location>
        <begin position="847"/>
        <end position="859"/>
    </location>
</feature>
<dbReference type="OrthoDB" id="2125770at2759"/>
<feature type="coiled-coil region" evidence="1">
    <location>
        <begin position="705"/>
        <end position="742"/>
    </location>
</feature>
<feature type="compositionally biased region" description="Low complexity" evidence="2">
    <location>
        <begin position="1418"/>
        <end position="1433"/>
    </location>
</feature>
<keyword evidence="1" id="KW-0175">Coiled coil</keyword>
<feature type="compositionally biased region" description="Low complexity" evidence="2">
    <location>
        <begin position="1349"/>
        <end position="1361"/>
    </location>
</feature>
<feature type="region of interest" description="Disordered" evidence="2">
    <location>
        <begin position="81"/>
        <end position="151"/>
    </location>
</feature>
<dbReference type="PANTHER" id="PTHR46007:SF8">
    <property type="entry name" value="C2H2-TYPE DOMAIN-CONTAINING PROTEIN"/>
    <property type="match status" value="1"/>
</dbReference>
<name>A0A6J0RLA2_BACDO</name>
<feature type="compositionally biased region" description="Low complexity" evidence="2">
    <location>
        <begin position="2219"/>
        <end position="2234"/>
    </location>
</feature>
<feature type="coiled-coil region" evidence="1">
    <location>
        <begin position="383"/>
        <end position="427"/>
    </location>
</feature>
<feature type="compositionally biased region" description="Polar residues" evidence="2">
    <location>
        <begin position="2010"/>
        <end position="2022"/>
    </location>
</feature>
<protein>
    <submittedName>
        <fullName evidence="4">Uncharacterized protein LOC105229494</fullName>
    </submittedName>
</protein>
<feature type="compositionally biased region" description="Low complexity" evidence="2">
    <location>
        <begin position="91"/>
        <end position="122"/>
    </location>
</feature>
<feature type="compositionally biased region" description="Polar residues" evidence="2">
    <location>
        <begin position="935"/>
        <end position="946"/>
    </location>
</feature>
<feature type="region of interest" description="Disordered" evidence="2">
    <location>
        <begin position="1591"/>
        <end position="1610"/>
    </location>
</feature>
<sequence length="2361" mass="259209">MAPVRNVTTVQVTKETEMQKSKQTLMQQQLHKRSHRSAQRHRINSGVSGGSGTTGTSSDGCVQWQVNSNDDYAVSTNRLTNRGATVKTHRASATTSGETETAFPKANNRNFNKSNINNNNNNTSSGTADAQRKRQHSPEKSSARINGNITGSHCDISKSEQNTQPPPVLPCSSLELKSAERVLRETKSNSQGTSSAQIQKILKEPHAISKARQNSLVKLTKVNKTPLLPVRLLNLGTSITTTQTPTISALSTAVARAASVTNPQQTPFGEGVNVESILLQRLQLIKHFLNVTAPTITSLNQRLPKQNEDITPRVSAANLTVQQNSPKPLMVNENKSESMEREVVVNSASLEDVALSELSDNRAQSIQSLHSVETPTPDDSPSFDELQQRLETSNRNIQNMQEQQQQLLRLQNAAKQHLSEMEHLRQQAGTLSFGSNQLNGSSNADGTPEYESIDQVHSDMATLVGRMKNLTTFIQNQNELSNLLGDDGPEILAEQEALQRKLESLRAQRDDMRTLVSELQDINRNAERRCAMGTKESEDEATVSEKDIGNKKTQEHEETPNATNGARIVPVTYTRTVPIKLTNGGVTEPAGNAAINANDDDDEDGDPEENAATAMLIQQKVADIETMRKQLQRLKDMMETVNIIEARTSRDVNDIGRTPPRELRSQSRSTGSSFDRDCTPVSVVPAHAAGSADDVGEDVYITRKMRMINEVTADLRAQAESLQAERDRIKALKEEIVLRKQQAADAAKLGEDALKRSSLTPTPIPRSRKQREIDTPTPPPSATAESDQLKREYEAKKKEFELLCQRLQQDENSGTIAPTGIKAPRRRDTVSEADDEADGDEELNDSDFPTSNTTSTGRQYFSAPQQQSTPAQQHRAAAKAAVTAHTLAAGAASAKVSEHCLQSQGQRTSAGPLGKEDSFDTNLTSSTAAERRHSTLANANSTTQEGASLEAGSVQSGSSQFSMPPPMPAMGACSSWPPLPPMPNTWNPQLYYGFGAPPHPLTASQPNSATTNQSVSAPFTPSGLLPQSAVNSECICSAANSATNAPIISGATPATSSTNTAAQLAADPVLLQQFVQTQQMLINSVYQCNQMLWHQQREIDALNNTIHVLQERLLALTGNVNAVPLTDLPYSLRAESVPPPGITAGTLPNNLYLSSSNRAQSEQPALFMPGLTTTRNSAFSNYQRHQQQQYQQHGRIATAFSSETQHSNIAAASSTNAALYNTLNNAAPPPPPNQGAPHYNNEAPQSPPLQGNAAGPGPIFMHHHNNAIHQNNANLRTQNHYANNLHQQQQLQQQQQHGHSNINIGGANTLNNQVPPGNRANNYWDNFRSYSRQNLLSTNSNKSNEEQQQHNQQQQQHQHQLYLQQRAIDETEARGPTQYRSQLQGHRRSVTTTLPAALTTSNLQQLQRQQQQREEAVQQRQQQQQRATQTQPQLYRTVDGSNSNSCNNLNYERNANDNKYARTLQRSHINRYQQQQQQNVGPINSLYTNHNNLYQSSWLPPAGAGANATNCADVNTDADNVDIDVYDTYNIIDSDLAAPYAHLSSNMGSNSSNMLRNMNVNFGNSPHYQRNKLLTKPNCRGAEAMDHHNPNRMQAEQQQQQQQHQRMLSQQQLVLRAQQQIEQSTAPTLRNMADFTQARHLDLLPASVSEAVAAAEAQLRNRERVDLLLRTVTADDNDAINVLPNTVGGNTTATYNSPYMPNTNALQLMDTNGLINNTPNINNENAAHEVETEGETVADLNVDIDLLNDEEEDDTTSEEIKRNLLVNALKNDKFTTKFYESIKEDVFRRLERMLLEKESADNNRVRNGGQICDSTAGPNAASSAHDHEESNDLIGASALPRDPTRKFNLNARMGNQQQQQRLQQYKQQQEQQQNPLPMSANFSIGRAPNSTNAYAIKQESNDDLAAEDDQHALPAAPVNANVNNRQAAALQDNAEEDEYGANNADTESNKADNEDAAATLVESMANVANTGHMSNAPPARESEQPEEDDMRYNNNNITCNNVTVSDASALSQTHQHKMSGSNVRRDGNTVPNWRQNVFSQAESNTSNKSTTANSNKPKNRTDAVNNSGAGGDAEAMPSSIVGSNSRPTYGTDLITYIITRIHNQTHVNTQINDTVLVEIAKLTACAVQKFAPVLVNHKTLPTASPHISPKKFYMRIKKLCAPRQRDEFLQWYRNYLEGIFPGARSEGEWRQGDDLSMSGTSEASSASLELPRNRNKMANQQQTQQQQGSSNSNKENNDEDLAEADQNSANSSNNTSNSLFDNTFATNTLMHENELENKEIPDDNVVKPEKDSAKSTNNDPSGDLAGAYCLMPQSAAASAAAAVTEEAINAAIQQRDTQHFATNGAEGGTAETDFTPHNTYT</sequence>
<feature type="region of interest" description="Disordered" evidence="2">
    <location>
        <begin position="1804"/>
        <end position="1887"/>
    </location>
</feature>
<feature type="compositionally biased region" description="Polar residues" evidence="2">
    <location>
        <begin position="1812"/>
        <end position="1822"/>
    </location>
</feature>
<feature type="region of interest" description="Disordered" evidence="2">
    <location>
        <begin position="1339"/>
        <end position="1361"/>
    </location>
</feature>
<feature type="compositionally biased region" description="Polar residues" evidence="2">
    <location>
        <begin position="900"/>
        <end position="909"/>
    </location>
</feature>
<feature type="compositionally biased region" description="Low complexity" evidence="2">
    <location>
        <begin position="1594"/>
        <end position="1610"/>
    </location>
</feature>
<feature type="region of interest" description="Disordered" evidence="2">
    <location>
        <begin position="2010"/>
        <end position="2084"/>
    </location>
</feature>
<feature type="region of interest" description="Disordered" evidence="2">
    <location>
        <begin position="2275"/>
        <end position="2301"/>
    </location>
</feature>
<evidence type="ECO:0000256" key="2">
    <source>
        <dbReference type="SAM" id="MobiDB-lite"/>
    </source>
</evidence>
<feature type="compositionally biased region" description="Basic and acidic residues" evidence="2">
    <location>
        <begin position="130"/>
        <end position="142"/>
    </location>
</feature>
<organism evidence="3 4">
    <name type="scientific">Bactrocera dorsalis</name>
    <name type="common">Oriental fruit fly</name>
    <name type="synonym">Dacus dorsalis</name>
    <dbReference type="NCBI Taxonomy" id="27457"/>
    <lineage>
        <taxon>Eukaryota</taxon>
        <taxon>Metazoa</taxon>
        <taxon>Ecdysozoa</taxon>
        <taxon>Arthropoda</taxon>
        <taxon>Hexapoda</taxon>
        <taxon>Insecta</taxon>
        <taxon>Pterygota</taxon>
        <taxon>Neoptera</taxon>
        <taxon>Endopterygota</taxon>
        <taxon>Diptera</taxon>
        <taxon>Brachycera</taxon>
        <taxon>Muscomorpha</taxon>
        <taxon>Tephritoidea</taxon>
        <taxon>Tephritidae</taxon>
        <taxon>Bactrocera</taxon>
        <taxon>Bactrocera</taxon>
    </lineage>
</organism>
<feature type="compositionally biased region" description="Basic and acidic residues" evidence="2">
    <location>
        <begin position="2275"/>
        <end position="2293"/>
    </location>
</feature>
<feature type="region of interest" description="Disordered" evidence="2">
    <location>
        <begin position="1221"/>
        <end position="1264"/>
    </location>
</feature>
<gene>
    <name evidence="4" type="primary">LOC105229494</name>
</gene>
<feature type="compositionally biased region" description="Basic and acidic residues" evidence="2">
    <location>
        <begin position="651"/>
        <end position="665"/>
    </location>
</feature>
<feature type="region of interest" description="Disordered" evidence="2">
    <location>
        <begin position="32"/>
        <end position="61"/>
    </location>
</feature>
<feature type="compositionally biased region" description="Low complexity" evidence="2">
    <location>
        <begin position="2247"/>
        <end position="2258"/>
    </location>
</feature>
<feature type="compositionally biased region" description="Polar residues" evidence="2">
    <location>
        <begin position="1874"/>
        <end position="1887"/>
    </location>
</feature>
<feature type="compositionally biased region" description="Low complexity" evidence="2">
    <location>
        <begin position="2043"/>
        <end position="2056"/>
    </location>
</feature>
<dbReference type="PANTHER" id="PTHR46007">
    <property type="entry name" value="MEDIATOR OF RNA POLYMERASE II TRANSCRIPTION SUBUNIT 12"/>
    <property type="match status" value="1"/>
</dbReference>
<dbReference type="InterPro" id="IPR051647">
    <property type="entry name" value="Mediator_comp_sub12"/>
</dbReference>
<feature type="compositionally biased region" description="Polar residues" evidence="2">
    <location>
        <begin position="953"/>
        <end position="962"/>
    </location>
</feature>
<feature type="region of interest" description="Disordered" evidence="2">
    <location>
        <begin position="532"/>
        <end position="564"/>
    </location>
</feature>
<feature type="region of interest" description="Disordered" evidence="2">
    <location>
        <begin position="1406"/>
        <end position="1446"/>
    </location>
</feature>
<feature type="region of interest" description="Disordered" evidence="2">
    <location>
        <begin position="1969"/>
        <end position="1998"/>
    </location>
</feature>
<feature type="coiled-coil region" evidence="1">
    <location>
        <begin position="617"/>
        <end position="644"/>
    </location>
</feature>
<feature type="region of interest" description="Disordered" evidence="2">
    <location>
        <begin position="651"/>
        <end position="678"/>
    </location>
</feature>
<feature type="compositionally biased region" description="Basic residues" evidence="2">
    <location>
        <begin position="32"/>
        <end position="43"/>
    </location>
</feature>
<keyword evidence="3" id="KW-1185">Reference proteome</keyword>
<feature type="region of interest" description="Disordered" evidence="2">
    <location>
        <begin position="809"/>
        <end position="880"/>
    </location>
</feature>
<evidence type="ECO:0000313" key="4">
    <source>
        <dbReference type="RefSeq" id="XP_019847035.2"/>
    </source>
</evidence>
<proteinExistence type="predicted"/>
<feature type="region of interest" description="Disordered" evidence="2">
    <location>
        <begin position="749"/>
        <end position="789"/>
    </location>
</feature>
<evidence type="ECO:0000256" key="1">
    <source>
        <dbReference type="SAM" id="Coils"/>
    </source>
</evidence>
<feature type="compositionally biased region" description="Low complexity" evidence="2">
    <location>
        <begin position="2201"/>
        <end position="2210"/>
    </location>
</feature>
<feature type="coiled-coil region" evidence="1">
    <location>
        <begin position="1092"/>
        <end position="1119"/>
    </location>
</feature>
<feature type="region of interest" description="Disordered" evidence="2">
    <location>
        <begin position="1285"/>
        <end position="1323"/>
    </location>
</feature>
<dbReference type="GeneID" id="105229494"/>
<feature type="region of interest" description="Disordered" evidence="2">
    <location>
        <begin position="2342"/>
        <end position="2361"/>
    </location>
</feature>
<feature type="compositionally biased region" description="Low complexity" evidence="2">
    <location>
        <begin position="862"/>
        <end position="880"/>
    </location>
</feature>
<feature type="compositionally biased region" description="Acidic residues" evidence="2">
    <location>
        <begin position="831"/>
        <end position="845"/>
    </location>
</feature>
<feature type="compositionally biased region" description="Low complexity" evidence="2">
    <location>
        <begin position="1856"/>
        <end position="1873"/>
    </location>
</feature>
<feature type="compositionally biased region" description="Basic and acidic residues" evidence="2">
    <location>
        <begin position="543"/>
        <end position="559"/>
    </location>
</feature>
<evidence type="ECO:0000313" key="3">
    <source>
        <dbReference type="Proteomes" id="UP001652620"/>
    </source>
</evidence>
<feature type="coiled-coil region" evidence="1">
    <location>
        <begin position="495"/>
        <end position="529"/>
    </location>
</feature>
<accession>A0A6J0RLA2</accession>